<dbReference type="OrthoDB" id="1577640at2759"/>
<reference evidence="2 3" key="1">
    <citation type="journal article" date="2018" name="Front. Microbiol.">
        <title>Genome-Wide Analysis of Corynespora cassiicola Leaf Fall Disease Putative Effectors.</title>
        <authorList>
            <person name="Lopez D."/>
            <person name="Ribeiro S."/>
            <person name="Label P."/>
            <person name="Fumanal B."/>
            <person name="Venisse J.S."/>
            <person name="Kohler A."/>
            <person name="de Oliveira R.R."/>
            <person name="Labutti K."/>
            <person name="Lipzen A."/>
            <person name="Lail K."/>
            <person name="Bauer D."/>
            <person name="Ohm R.A."/>
            <person name="Barry K.W."/>
            <person name="Spatafora J."/>
            <person name="Grigoriev I.V."/>
            <person name="Martin F.M."/>
            <person name="Pujade-Renaud V."/>
        </authorList>
    </citation>
    <scope>NUCLEOTIDE SEQUENCE [LARGE SCALE GENOMIC DNA]</scope>
    <source>
        <strain evidence="2 3">Philippines</strain>
    </source>
</reference>
<dbReference type="Proteomes" id="UP000240883">
    <property type="component" value="Unassembled WGS sequence"/>
</dbReference>
<keyword evidence="1" id="KW-0472">Membrane</keyword>
<gene>
    <name evidence="2" type="ORF">BS50DRAFT_505757</name>
</gene>
<sequence>YNIIIAVLPKSKYSILFIVVIIKNILYSFFNIKIKLIVSISSGALIFKYNIYLNNIIVSTFYNKKNSIF</sequence>
<evidence type="ECO:0000313" key="2">
    <source>
        <dbReference type="EMBL" id="PSN60866.1"/>
    </source>
</evidence>
<name>A0A2T2N6J8_CORCC</name>
<accession>A0A2T2N6J8</accession>
<keyword evidence="3" id="KW-1185">Reference proteome</keyword>
<feature type="transmembrane region" description="Helical" evidence="1">
    <location>
        <begin position="36"/>
        <end position="62"/>
    </location>
</feature>
<dbReference type="AlphaFoldDB" id="A0A2T2N6J8"/>
<organism evidence="2 3">
    <name type="scientific">Corynespora cassiicola Philippines</name>
    <dbReference type="NCBI Taxonomy" id="1448308"/>
    <lineage>
        <taxon>Eukaryota</taxon>
        <taxon>Fungi</taxon>
        <taxon>Dikarya</taxon>
        <taxon>Ascomycota</taxon>
        <taxon>Pezizomycotina</taxon>
        <taxon>Dothideomycetes</taxon>
        <taxon>Pleosporomycetidae</taxon>
        <taxon>Pleosporales</taxon>
        <taxon>Corynesporascaceae</taxon>
        <taxon>Corynespora</taxon>
    </lineage>
</organism>
<dbReference type="EMBL" id="KZ678147">
    <property type="protein sequence ID" value="PSN60866.1"/>
    <property type="molecule type" value="Genomic_DNA"/>
</dbReference>
<protein>
    <submittedName>
        <fullName evidence="2">Uncharacterized protein</fullName>
    </submittedName>
</protein>
<keyword evidence="1" id="KW-1133">Transmembrane helix</keyword>
<feature type="transmembrane region" description="Helical" evidence="1">
    <location>
        <begin position="12"/>
        <end position="30"/>
    </location>
</feature>
<keyword evidence="1" id="KW-0812">Transmembrane</keyword>
<proteinExistence type="predicted"/>
<evidence type="ECO:0000256" key="1">
    <source>
        <dbReference type="SAM" id="Phobius"/>
    </source>
</evidence>
<feature type="non-terminal residue" evidence="2">
    <location>
        <position position="1"/>
    </location>
</feature>
<evidence type="ECO:0000313" key="3">
    <source>
        <dbReference type="Proteomes" id="UP000240883"/>
    </source>
</evidence>